<evidence type="ECO:0000313" key="3">
    <source>
        <dbReference type="Proteomes" id="UP001273531"/>
    </source>
</evidence>
<proteinExistence type="predicted"/>
<dbReference type="Proteomes" id="UP001273531">
    <property type="component" value="Unassembled WGS sequence"/>
</dbReference>
<gene>
    <name evidence="2" type="ORF">RZN05_08650</name>
</gene>
<feature type="transmembrane region" description="Helical" evidence="1">
    <location>
        <begin position="12"/>
        <end position="34"/>
    </location>
</feature>
<keyword evidence="1" id="KW-0812">Transmembrane</keyword>
<name>A0ABU3Y6J2_9SPHN</name>
<reference evidence="2 3" key="1">
    <citation type="submission" date="2023-10" db="EMBL/GenBank/DDBJ databases">
        <title>Sphingomonas sp. HF-S4 16S ribosomal RNA gene Genome sequencing and assembly.</title>
        <authorList>
            <person name="Lee H."/>
        </authorList>
    </citation>
    <scope>NUCLEOTIDE SEQUENCE [LARGE SCALE GENOMIC DNA]</scope>
    <source>
        <strain evidence="2 3">HF-S4</strain>
    </source>
</reference>
<protein>
    <recommendedName>
        <fullName evidence="4">TIGR02588 family protein</fullName>
    </recommendedName>
</protein>
<dbReference type="RefSeq" id="WP_317226212.1">
    <property type="nucleotide sequence ID" value="NZ_JAWJEJ010000001.1"/>
</dbReference>
<organism evidence="2 3">
    <name type="scientific">Sphingomonas agrestis</name>
    <dbReference type="NCBI Taxonomy" id="3080540"/>
    <lineage>
        <taxon>Bacteria</taxon>
        <taxon>Pseudomonadati</taxon>
        <taxon>Pseudomonadota</taxon>
        <taxon>Alphaproteobacteria</taxon>
        <taxon>Sphingomonadales</taxon>
        <taxon>Sphingomonadaceae</taxon>
        <taxon>Sphingomonas</taxon>
    </lineage>
</organism>
<keyword evidence="3" id="KW-1185">Reference proteome</keyword>
<evidence type="ECO:0008006" key="4">
    <source>
        <dbReference type="Google" id="ProtNLM"/>
    </source>
</evidence>
<keyword evidence="1" id="KW-1133">Transmembrane helix</keyword>
<comment type="caution">
    <text evidence="2">The sequence shown here is derived from an EMBL/GenBank/DDBJ whole genome shotgun (WGS) entry which is preliminary data.</text>
</comment>
<evidence type="ECO:0000313" key="2">
    <source>
        <dbReference type="EMBL" id="MDV3457048.1"/>
    </source>
</evidence>
<sequence>MAKQKKQPAPEPLLEWIAAGLGLAAILFVIGVIGREAISAEPDQLPALEVHATRVSPAAAGFVVAFEVINLSSGTAAAVEIEGTLGDETSSATIDYVAGDARAQGGLFFANDPRGKKLELRALGFQTP</sequence>
<dbReference type="EMBL" id="JAWJEJ010000001">
    <property type="protein sequence ID" value="MDV3457048.1"/>
    <property type="molecule type" value="Genomic_DNA"/>
</dbReference>
<evidence type="ECO:0000256" key="1">
    <source>
        <dbReference type="SAM" id="Phobius"/>
    </source>
</evidence>
<keyword evidence="1" id="KW-0472">Membrane</keyword>
<accession>A0ABU3Y6J2</accession>